<dbReference type="PANTHER" id="PTHR43547:SF2">
    <property type="entry name" value="HYBRID SIGNAL TRANSDUCTION HISTIDINE KINASE C"/>
    <property type="match status" value="1"/>
</dbReference>
<evidence type="ECO:0000256" key="4">
    <source>
        <dbReference type="ARBA" id="ARBA00022679"/>
    </source>
</evidence>
<reference evidence="13" key="1">
    <citation type="journal article" date="2020" name="Appl. Environ. Microbiol.">
        <title>Diazotrophic Anaeromyxobacter Isolates from Soils.</title>
        <authorList>
            <person name="Masuda Y."/>
            <person name="Yamanaka H."/>
            <person name="Xu Z.X."/>
            <person name="Shiratori Y."/>
            <person name="Aono T."/>
            <person name="Amachi S."/>
            <person name="Senoo K."/>
            <person name="Itoh H."/>
        </authorList>
    </citation>
    <scope>NUCLEOTIDE SEQUENCE [LARGE SCALE GENOMIC DNA]</scope>
    <source>
        <strain evidence="13">R267</strain>
    </source>
</reference>
<dbReference type="EMBL" id="BJTG01000006">
    <property type="protein sequence ID" value="GEJ57937.1"/>
    <property type="molecule type" value="Genomic_DNA"/>
</dbReference>
<dbReference type="Pfam" id="PF00512">
    <property type="entry name" value="HisKA"/>
    <property type="match status" value="2"/>
</dbReference>
<dbReference type="PRINTS" id="PR00344">
    <property type="entry name" value="BCTRLSENSOR"/>
</dbReference>
<dbReference type="GO" id="GO:0000155">
    <property type="term" value="F:phosphorelay sensor kinase activity"/>
    <property type="evidence" value="ECO:0007669"/>
    <property type="project" value="InterPro"/>
</dbReference>
<evidence type="ECO:0000259" key="10">
    <source>
        <dbReference type="PROSITE" id="PS50109"/>
    </source>
</evidence>
<dbReference type="CDD" id="cd00156">
    <property type="entry name" value="REC"/>
    <property type="match status" value="1"/>
</dbReference>
<gene>
    <name evidence="12" type="ORF">AMYX_26780</name>
</gene>
<dbReference type="FunFam" id="3.30.565.10:FF:000037">
    <property type="entry name" value="Hybrid sensor histidine kinase/response regulator"/>
    <property type="match status" value="1"/>
</dbReference>
<dbReference type="InterPro" id="IPR029016">
    <property type="entry name" value="GAF-like_dom_sf"/>
</dbReference>
<dbReference type="CDD" id="cd16922">
    <property type="entry name" value="HATPase_EvgS-ArcB-TorS-like"/>
    <property type="match status" value="1"/>
</dbReference>
<dbReference type="SUPFAM" id="SSF52172">
    <property type="entry name" value="CheY-like"/>
    <property type="match status" value="2"/>
</dbReference>
<dbReference type="EC" id="2.7.13.3" evidence="2"/>
<dbReference type="InterPro" id="IPR036890">
    <property type="entry name" value="HATPase_C_sf"/>
</dbReference>
<feature type="modified residue" description="4-aspartylphosphate" evidence="9">
    <location>
        <position position="664"/>
    </location>
</feature>
<evidence type="ECO:0000256" key="3">
    <source>
        <dbReference type="ARBA" id="ARBA00022553"/>
    </source>
</evidence>
<dbReference type="InterPro" id="IPR004358">
    <property type="entry name" value="Sig_transdc_His_kin-like_C"/>
</dbReference>
<dbReference type="Gene3D" id="1.10.287.130">
    <property type="match status" value="2"/>
</dbReference>
<keyword evidence="4" id="KW-0808">Transferase</keyword>
<feature type="domain" description="Response regulatory" evidence="11">
    <location>
        <begin position="616"/>
        <end position="731"/>
    </location>
</feature>
<dbReference type="PANTHER" id="PTHR43547">
    <property type="entry name" value="TWO-COMPONENT HISTIDINE KINASE"/>
    <property type="match status" value="1"/>
</dbReference>
<evidence type="ECO:0000313" key="12">
    <source>
        <dbReference type="EMBL" id="GEJ57937.1"/>
    </source>
</evidence>
<evidence type="ECO:0000256" key="1">
    <source>
        <dbReference type="ARBA" id="ARBA00000085"/>
    </source>
</evidence>
<keyword evidence="13" id="KW-1185">Reference proteome</keyword>
<dbReference type="AlphaFoldDB" id="A0A7I9VPP6"/>
<dbReference type="PROSITE" id="PS50109">
    <property type="entry name" value="HIS_KIN"/>
    <property type="match status" value="2"/>
</dbReference>
<dbReference type="Gene3D" id="3.30.450.40">
    <property type="match status" value="1"/>
</dbReference>
<accession>A0A7I9VPP6</accession>
<feature type="domain" description="Response regulatory" evidence="11">
    <location>
        <begin position="1024"/>
        <end position="1140"/>
    </location>
</feature>
<evidence type="ECO:0000313" key="13">
    <source>
        <dbReference type="Proteomes" id="UP000503640"/>
    </source>
</evidence>
<evidence type="ECO:0000256" key="5">
    <source>
        <dbReference type="ARBA" id="ARBA00022741"/>
    </source>
</evidence>
<sequence>MGRRILEKDWSRTSLGPLASWPEPLRTAVGMCLSTRFPMYVYWGPERFQLYNDAGIPIMGARHPHAALAPVREVFPEIWPVIGPMFEEIERTGRATWSEGQLLELERHGFPEECYFTFSYSPILDGSGAVAGFYTAAMETTGQVLAHRRLRTLQALAARAASAASAEEACAGALAALAENPDDVRFSAVYLVEPQGAGALLAGSSGLAAGAGLPPRVGLERPGEDPWSELLARALRSRRPEPAAAPARATLGSSGSAGAAPALALPLAAAEGAPAFGILLVGLSPRLPLGGDYRTFLELVAGSIVTAVSSARAHQESRERADRLAALDRAKTVFFGNVSHEFRTPLTLALGVVEELLARRDLPPGAAEQLRAVDRNSRRLLRLVSSLLAFSRLEAGRAEARFEPTDLARLTAQLASSFDSACARAGLGLRVDCPALPRPVHVDLDMWEKIVLNLLSNAFKFTLSGEIEVRLRPGDGGCELTVRDTGVGIPAAELPRVFDRFYRVERSPGRSAEGSGIGLALVKELVELHGGTVAVESVPREGSTFRVRVPWGTAHLPPAQVAEPEHHPGRTASAQAYVDEVLGWIHPPPAEGAPAQPGGAPGGALALAATPEARPRVLVADDNADMRAYLSRLLGADCDVETVADGAEALDAALRRRPDVVLADVMMPRLDGLCLLSALRDHPTLRTVPVILLSARAGEEAAELAFETGADDYVMKPFSARVLLARVYANLRLSRARADVERRLVAESARLAAQAEHELTQRKRAEAQFLEAQRLEGIGRLAGGIAHDFNNILSVVLSCASFALDAVREGEPLREELLEIQRAGQRAAALTRQLLAFSRKQVLEPENLDVNLVLQEMNGMLRRIIGEDVELTLRLDPAPSVVLADRSQLEQMILNLVVNAREAMPTGGTLAISTRNVPPDAGALPPGCAGPHVLVEVADSGAGMDAGTLRHAFEPFFTTKPRGKGTGLGLATVYGIVRQSGGQVEVASAVGKGTTFRIFLPRGGEAAAPAGERPIPAGHRGSETLLVVEDDAPVRTVARKALAEAGYAVLEAASADEARALFARHGRGVALVLADVVLPHTSGTALIRELLEKNADLRVLFMSGYTDEAVVHHGVEDRSVRFVAKPFTPATLLRKVREVLDEPAARAQGR</sequence>
<dbReference type="InterPro" id="IPR011006">
    <property type="entry name" value="CheY-like_superfamily"/>
</dbReference>
<comment type="catalytic activity">
    <reaction evidence="1">
        <text>ATP + protein L-histidine = ADP + protein N-phospho-L-histidine.</text>
        <dbReference type="EC" id="2.7.13.3"/>
    </reaction>
</comment>
<dbReference type="Gene3D" id="3.30.450.20">
    <property type="entry name" value="PAS domain"/>
    <property type="match status" value="1"/>
</dbReference>
<keyword evidence="7" id="KW-0067">ATP-binding</keyword>
<dbReference type="InterPro" id="IPR001789">
    <property type="entry name" value="Sig_transdc_resp-reg_receiver"/>
</dbReference>
<dbReference type="GO" id="GO:0005524">
    <property type="term" value="F:ATP binding"/>
    <property type="evidence" value="ECO:0007669"/>
    <property type="project" value="UniProtKB-KW"/>
</dbReference>
<keyword evidence="5" id="KW-0547">Nucleotide-binding</keyword>
<dbReference type="InterPro" id="IPR003594">
    <property type="entry name" value="HATPase_dom"/>
</dbReference>
<dbReference type="SUPFAM" id="SSF55874">
    <property type="entry name" value="ATPase domain of HSP90 chaperone/DNA topoisomerase II/histidine kinase"/>
    <property type="match status" value="2"/>
</dbReference>
<evidence type="ECO:0000256" key="2">
    <source>
        <dbReference type="ARBA" id="ARBA00012438"/>
    </source>
</evidence>
<dbReference type="Pfam" id="PF00072">
    <property type="entry name" value="Response_reg"/>
    <property type="match status" value="2"/>
</dbReference>
<dbReference type="PROSITE" id="PS50110">
    <property type="entry name" value="RESPONSE_REGULATORY"/>
    <property type="match status" value="2"/>
</dbReference>
<name>A0A7I9VPP6_9BACT</name>
<comment type="caution">
    <text evidence="12">The sequence shown here is derived from an EMBL/GenBank/DDBJ whole genome shotgun (WGS) entry which is preliminary data.</text>
</comment>
<dbReference type="InterPro" id="IPR005467">
    <property type="entry name" value="His_kinase_dom"/>
</dbReference>
<evidence type="ECO:0000256" key="6">
    <source>
        <dbReference type="ARBA" id="ARBA00022777"/>
    </source>
</evidence>
<dbReference type="CDD" id="cd00082">
    <property type="entry name" value="HisKA"/>
    <property type="match status" value="2"/>
</dbReference>
<evidence type="ECO:0000259" key="11">
    <source>
        <dbReference type="PROSITE" id="PS50110"/>
    </source>
</evidence>
<dbReference type="InterPro" id="IPR003661">
    <property type="entry name" value="HisK_dim/P_dom"/>
</dbReference>
<dbReference type="Proteomes" id="UP000503640">
    <property type="component" value="Unassembled WGS sequence"/>
</dbReference>
<feature type="domain" description="Histidine kinase" evidence="10">
    <location>
        <begin position="784"/>
        <end position="1004"/>
    </location>
</feature>
<organism evidence="12 13">
    <name type="scientific">Anaeromyxobacter diazotrophicus</name>
    <dbReference type="NCBI Taxonomy" id="2590199"/>
    <lineage>
        <taxon>Bacteria</taxon>
        <taxon>Pseudomonadati</taxon>
        <taxon>Myxococcota</taxon>
        <taxon>Myxococcia</taxon>
        <taxon>Myxococcales</taxon>
        <taxon>Cystobacterineae</taxon>
        <taxon>Anaeromyxobacteraceae</taxon>
        <taxon>Anaeromyxobacter</taxon>
    </lineage>
</organism>
<dbReference type="SMART" id="SM00388">
    <property type="entry name" value="HisKA"/>
    <property type="match status" value="2"/>
</dbReference>
<evidence type="ECO:0000256" key="7">
    <source>
        <dbReference type="ARBA" id="ARBA00022840"/>
    </source>
</evidence>
<keyword evidence="3 9" id="KW-0597">Phosphoprotein</keyword>
<dbReference type="SUPFAM" id="SSF47384">
    <property type="entry name" value="Homodimeric domain of signal transducing histidine kinase"/>
    <property type="match status" value="2"/>
</dbReference>
<evidence type="ECO:0000256" key="8">
    <source>
        <dbReference type="ARBA" id="ARBA00023012"/>
    </source>
</evidence>
<dbReference type="SMART" id="SM00448">
    <property type="entry name" value="REC"/>
    <property type="match status" value="2"/>
</dbReference>
<dbReference type="Gene3D" id="3.30.565.10">
    <property type="entry name" value="Histidine kinase-like ATPase, C-terminal domain"/>
    <property type="match status" value="2"/>
</dbReference>
<dbReference type="Gene3D" id="3.40.50.2300">
    <property type="match status" value="2"/>
</dbReference>
<protein>
    <recommendedName>
        <fullName evidence="2">histidine kinase</fullName>
        <ecNumber evidence="2">2.7.13.3</ecNumber>
    </recommendedName>
</protein>
<proteinExistence type="predicted"/>
<evidence type="ECO:0000256" key="9">
    <source>
        <dbReference type="PROSITE-ProRule" id="PRU00169"/>
    </source>
</evidence>
<feature type="domain" description="Histidine kinase" evidence="10">
    <location>
        <begin position="337"/>
        <end position="553"/>
    </location>
</feature>
<dbReference type="InterPro" id="IPR036097">
    <property type="entry name" value="HisK_dim/P_sf"/>
</dbReference>
<feature type="modified residue" description="4-aspartylphosphate" evidence="9">
    <location>
        <position position="1075"/>
    </location>
</feature>
<keyword evidence="8" id="KW-0902">Two-component regulatory system</keyword>
<dbReference type="RefSeq" id="WP_176066007.1">
    <property type="nucleotide sequence ID" value="NZ_BJTG01000006.1"/>
</dbReference>
<dbReference type="SMART" id="SM00387">
    <property type="entry name" value="HATPase_c"/>
    <property type="match status" value="2"/>
</dbReference>
<dbReference type="CDD" id="cd17574">
    <property type="entry name" value="REC_OmpR"/>
    <property type="match status" value="1"/>
</dbReference>
<dbReference type="Pfam" id="PF02518">
    <property type="entry name" value="HATPase_c"/>
    <property type="match status" value="2"/>
</dbReference>
<dbReference type="SUPFAM" id="SSF55781">
    <property type="entry name" value="GAF domain-like"/>
    <property type="match status" value="1"/>
</dbReference>
<keyword evidence="6" id="KW-0418">Kinase</keyword>